<feature type="compositionally biased region" description="Polar residues" evidence="2">
    <location>
        <begin position="190"/>
        <end position="202"/>
    </location>
</feature>
<sequence>MILSSYTSKRLLFLVAISGLSLTAAIYWILKQDEKKKNMSRGTQPGQQAIAEANSNGAVPPKVDSSANNNNQLDLKVVIHDESVGNASDERSLDEADVKTQHGICSENAEHKLSALPSPFSQDSEKTACSIEEVLSGEEHPSFNWAEDVDREEEELSTKVQAHSISDEGHTNGDLSGSGVSVDQEYKNAESPSIRSTNSEGSADSGRATGGPTVYSPFDLNDPNYPPIYEFEIPNTLVGLIIGIKGKTIRELCTRSDVKMLIHPHHTPSKSDTHQICSVQGKRENINKCLHMIRHRFPAHRFPDLNLRPVLPPPLPPPPAAVFRAEPAYLTLPHGAPCEVFISAPVDAGHFFLQLPTHPSFASLQQLDYHMLGIYSQINGVPELPKPCTPGILCAAPAYNGWYRGVTLLYDEAQDEMLVRFVDYGGFARVPRADLKQIRTDLMTLPFQAIECYLAHVQPIDGTSHWSDEANEVFTSLCMSKIIQSELVGHNKNDSIPYVELQVFDDEKKLIKVHEVLLEKGLAKPADPSRLIELPKPIIPPNHDENKAEEAKETSNNDDTQDQQTSETTEAN</sequence>
<dbReference type="InterPro" id="IPR050621">
    <property type="entry name" value="Tudor_domain_containing"/>
</dbReference>
<dbReference type="GO" id="GO:0003723">
    <property type="term" value="F:RNA binding"/>
    <property type="evidence" value="ECO:0007669"/>
    <property type="project" value="UniProtKB-UniRule"/>
</dbReference>
<accession>A0A914EDW8</accession>
<keyword evidence="3" id="KW-0472">Membrane</keyword>
<proteinExistence type="predicted"/>
<protein>
    <submittedName>
        <fullName evidence="6">Tudor domain-containing protein</fullName>
    </submittedName>
</protein>
<dbReference type="SMART" id="SM00333">
    <property type="entry name" value="TUDOR"/>
    <property type="match status" value="1"/>
</dbReference>
<dbReference type="CDD" id="cd20407">
    <property type="entry name" value="Tudor_AKAP1"/>
    <property type="match status" value="1"/>
</dbReference>
<feature type="region of interest" description="Disordered" evidence="2">
    <location>
        <begin position="133"/>
        <end position="215"/>
    </location>
</feature>
<dbReference type="SUPFAM" id="SSF63748">
    <property type="entry name" value="Tudor/PWWP/MBT"/>
    <property type="match status" value="1"/>
</dbReference>
<feature type="region of interest" description="Disordered" evidence="2">
    <location>
        <begin position="529"/>
        <end position="572"/>
    </location>
</feature>
<dbReference type="InterPro" id="IPR004087">
    <property type="entry name" value="KH_dom"/>
</dbReference>
<dbReference type="InterPro" id="IPR047368">
    <property type="entry name" value="KH-I_AKAP1"/>
</dbReference>
<evidence type="ECO:0000259" key="4">
    <source>
        <dbReference type="PROSITE" id="PS50304"/>
    </source>
</evidence>
<dbReference type="GO" id="GO:0005739">
    <property type="term" value="C:mitochondrion"/>
    <property type="evidence" value="ECO:0007669"/>
    <property type="project" value="UniProtKB-ARBA"/>
</dbReference>
<dbReference type="AlphaFoldDB" id="A0A914EDW8"/>
<dbReference type="PROSITE" id="PS50084">
    <property type="entry name" value="KH_TYPE_1"/>
    <property type="match status" value="1"/>
</dbReference>
<keyword evidence="5" id="KW-1185">Reference proteome</keyword>
<dbReference type="Gene3D" id="3.30.1370.10">
    <property type="entry name" value="K Homology domain, type 1"/>
    <property type="match status" value="1"/>
</dbReference>
<dbReference type="InterPro" id="IPR036612">
    <property type="entry name" value="KH_dom_type_1_sf"/>
</dbReference>
<keyword evidence="1" id="KW-0694">RNA-binding</keyword>
<dbReference type="Gene3D" id="2.40.50.90">
    <property type="match status" value="1"/>
</dbReference>
<dbReference type="WBParaSite" id="ACRNAN_scaffold76.g19560.t1">
    <property type="protein sequence ID" value="ACRNAN_scaffold76.g19560.t1"/>
    <property type="gene ID" value="ACRNAN_scaffold76.g19560"/>
</dbReference>
<dbReference type="InterPro" id="IPR035437">
    <property type="entry name" value="SNase_OB-fold_sf"/>
</dbReference>
<feature type="transmembrane region" description="Helical" evidence="3">
    <location>
        <begin position="12"/>
        <end position="30"/>
    </location>
</feature>
<dbReference type="Pfam" id="PF00567">
    <property type="entry name" value="TUDOR"/>
    <property type="match status" value="1"/>
</dbReference>
<organism evidence="5 6">
    <name type="scientific">Acrobeloides nanus</name>
    <dbReference type="NCBI Taxonomy" id="290746"/>
    <lineage>
        <taxon>Eukaryota</taxon>
        <taxon>Metazoa</taxon>
        <taxon>Ecdysozoa</taxon>
        <taxon>Nematoda</taxon>
        <taxon>Chromadorea</taxon>
        <taxon>Rhabditida</taxon>
        <taxon>Tylenchina</taxon>
        <taxon>Cephalobomorpha</taxon>
        <taxon>Cephaloboidea</taxon>
        <taxon>Cephalobidae</taxon>
        <taxon>Acrobeloides</taxon>
    </lineage>
</organism>
<evidence type="ECO:0000256" key="1">
    <source>
        <dbReference type="PROSITE-ProRule" id="PRU00117"/>
    </source>
</evidence>
<dbReference type="Gene3D" id="2.30.30.140">
    <property type="match status" value="1"/>
</dbReference>
<keyword evidence="3" id="KW-0812">Transmembrane</keyword>
<keyword evidence="3" id="KW-1133">Transmembrane helix</keyword>
<dbReference type="InterPro" id="IPR002999">
    <property type="entry name" value="Tudor"/>
</dbReference>
<evidence type="ECO:0000256" key="3">
    <source>
        <dbReference type="SAM" id="Phobius"/>
    </source>
</evidence>
<dbReference type="CDD" id="cd22395">
    <property type="entry name" value="KH-I_AKAP1"/>
    <property type="match status" value="1"/>
</dbReference>
<feature type="domain" description="Tudor" evidence="4">
    <location>
        <begin position="387"/>
        <end position="445"/>
    </location>
</feature>
<dbReference type="SUPFAM" id="SSF54791">
    <property type="entry name" value="Eukaryotic type KH-domain (KH-domain type I)"/>
    <property type="match status" value="1"/>
</dbReference>
<reference evidence="6" key="1">
    <citation type="submission" date="2022-11" db="UniProtKB">
        <authorList>
            <consortium name="WormBaseParasite"/>
        </authorList>
    </citation>
    <scope>IDENTIFICATION</scope>
</reference>
<evidence type="ECO:0000313" key="6">
    <source>
        <dbReference type="WBParaSite" id="ACRNAN_scaffold76.g19560.t1"/>
    </source>
</evidence>
<dbReference type="InterPro" id="IPR004088">
    <property type="entry name" value="KH_dom_type_1"/>
</dbReference>
<feature type="compositionally biased region" description="Low complexity" evidence="2">
    <location>
        <begin position="562"/>
        <end position="572"/>
    </location>
</feature>
<feature type="compositionally biased region" description="Basic and acidic residues" evidence="2">
    <location>
        <begin position="542"/>
        <end position="555"/>
    </location>
</feature>
<dbReference type="PANTHER" id="PTHR22948">
    <property type="entry name" value="TUDOR DOMAIN CONTAINING PROTEIN"/>
    <property type="match status" value="1"/>
</dbReference>
<dbReference type="PROSITE" id="PS50304">
    <property type="entry name" value="TUDOR"/>
    <property type="match status" value="1"/>
</dbReference>
<dbReference type="Pfam" id="PF00013">
    <property type="entry name" value="KH_1"/>
    <property type="match status" value="1"/>
</dbReference>
<dbReference type="InterPro" id="IPR047367">
    <property type="entry name" value="Tudor_AKAP1"/>
</dbReference>
<dbReference type="SMART" id="SM00322">
    <property type="entry name" value="KH"/>
    <property type="match status" value="1"/>
</dbReference>
<dbReference type="Proteomes" id="UP000887540">
    <property type="component" value="Unplaced"/>
</dbReference>
<evidence type="ECO:0000313" key="5">
    <source>
        <dbReference type="Proteomes" id="UP000887540"/>
    </source>
</evidence>
<name>A0A914EDW8_9BILA</name>
<dbReference type="PANTHER" id="PTHR22948:SF65">
    <property type="entry name" value="A-KINASE ANCHORING PROTEIN 1"/>
    <property type="match status" value="1"/>
</dbReference>
<evidence type="ECO:0000256" key="2">
    <source>
        <dbReference type="SAM" id="MobiDB-lite"/>
    </source>
</evidence>